<protein>
    <recommendedName>
        <fullName evidence="2">Helicase ATP-binding domain-containing protein</fullName>
    </recommendedName>
</protein>
<dbReference type="GO" id="GO:0043596">
    <property type="term" value="C:nuclear replication fork"/>
    <property type="evidence" value="ECO:0007669"/>
    <property type="project" value="TreeGrafter"/>
</dbReference>
<dbReference type="GO" id="GO:0005524">
    <property type="term" value="F:ATP binding"/>
    <property type="evidence" value="ECO:0007669"/>
    <property type="project" value="InterPro"/>
</dbReference>
<dbReference type="GO" id="GO:0016787">
    <property type="term" value="F:hydrolase activity"/>
    <property type="evidence" value="ECO:0007669"/>
    <property type="project" value="UniProtKB-KW"/>
</dbReference>
<name>X0U0N8_9ZZZZ</name>
<dbReference type="SMART" id="SM00487">
    <property type="entry name" value="DEXDc"/>
    <property type="match status" value="1"/>
</dbReference>
<dbReference type="PANTHER" id="PTHR45766">
    <property type="entry name" value="DNA ANNEALING HELICASE AND ENDONUCLEASE ZRANB3 FAMILY MEMBER"/>
    <property type="match status" value="1"/>
</dbReference>
<dbReference type="AlphaFoldDB" id="X0U0N8"/>
<accession>X0U0N8</accession>
<evidence type="ECO:0000256" key="1">
    <source>
        <dbReference type="ARBA" id="ARBA00022801"/>
    </source>
</evidence>
<dbReference type="GO" id="GO:0031297">
    <property type="term" value="P:replication fork processing"/>
    <property type="evidence" value="ECO:0007669"/>
    <property type="project" value="TreeGrafter"/>
</dbReference>
<gene>
    <name evidence="3" type="ORF">S01H1_09162</name>
</gene>
<feature type="domain" description="Helicase ATP-binding" evidence="2">
    <location>
        <begin position="5"/>
        <end position="178"/>
    </location>
</feature>
<dbReference type="Pfam" id="PF00176">
    <property type="entry name" value="SNF2-rel_dom"/>
    <property type="match status" value="1"/>
</dbReference>
<evidence type="ECO:0000259" key="2">
    <source>
        <dbReference type="SMART" id="SM00487"/>
    </source>
</evidence>
<dbReference type="Gene3D" id="3.40.50.300">
    <property type="entry name" value="P-loop containing nucleotide triphosphate hydrolases"/>
    <property type="match status" value="1"/>
</dbReference>
<dbReference type="InterPro" id="IPR014001">
    <property type="entry name" value="Helicase_ATP-bd"/>
</dbReference>
<dbReference type="EMBL" id="BARS01004682">
    <property type="protein sequence ID" value="GAF81990.1"/>
    <property type="molecule type" value="Genomic_DNA"/>
</dbReference>
<dbReference type="GO" id="GO:0006281">
    <property type="term" value="P:DNA repair"/>
    <property type="evidence" value="ECO:0007669"/>
    <property type="project" value="TreeGrafter"/>
</dbReference>
<proteinExistence type="predicted"/>
<keyword evidence="1" id="KW-0378">Hydrolase</keyword>
<evidence type="ECO:0000313" key="3">
    <source>
        <dbReference type="EMBL" id="GAF81990.1"/>
    </source>
</evidence>
<comment type="caution">
    <text evidence="3">The sequence shown here is derived from an EMBL/GenBank/DDBJ whole genome shotgun (WGS) entry which is preliminary data.</text>
</comment>
<organism evidence="3">
    <name type="scientific">marine sediment metagenome</name>
    <dbReference type="NCBI Taxonomy" id="412755"/>
    <lineage>
        <taxon>unclassified sequences</taxon>
        <taxon>metagenomes</taxon>
        <taxon>ecological metagenomes</taxon>
    </lineage>
</organism>
<dbReference type="InterPro" id="IPR027417">
    <property type="entry name" value="P-loop_NTPase"/>
</dbReference>
<feature type="non-terminal residue" evidence="3">
    <location>
        <position position="274"/>
    </location>
</feature>
<dbReference type="SUPFAM" id="SSF52540">
    <property type="entry name" value="P-loop containing nucleoside triphosphate hydrolases"/>
    <property type="match status" value="1"/>
</dbReference>
<reference evidence="3" key="1">
    <citation type="journal article" date="2014" name="Front. Microbiol.">
        <title>High frequency of phylogenetically diverse reductive dehalogenase-homologous genes in deep subseafloor sedimentary metagenomes.</title>
        <authorList>
            <person name="Kawai M."/>
            <person name="Futagami T."/>
            <person name="Toyoda A."/>
            <person name="Takaki Y."/>
            <person name="Nishi S."/>
            <person name="Hori S."/>
            <person name="Arai W."/>
            <person name="Tsubouchi T."/>
            <person name="Morono Y."/>
            <person name="Uchiyama I."/>
            <person name="Ito T."/>
            <person name="Fujiyama A."/>
            <person name="Inagaki F."/>
            <person name="Takami H."/>
        </authorList>
    </citation>
    <scope>NUCLEOTIDE SEQUENCE</scope>
    <source>
        <strain evidence="3">Expedition CK06-06</strain>
    </source>
</reference>
<sequence>MKSESQIVFRDYQRKIITEGSEVLLVNHFLYLSMEVRTGKTLTSMGIATRLECKRVLFVTKKKAISSIESDYDLLHPDFELTVINYESLHKVEDVSSYDMLILDEAHSMGAFPKPSKRAKQVKAIAQHNPYVILLSGTPTPESYSQMYHQVWGIRDNPFSDFSNFYKFSKKYVNVKQRKINGLYINDYHDGSLDILAMMNKYTISYTQKQAGFKVETREHTLEVVMSDLTYRLAARLKRDLVIEGTEDTILADTPVKLMMKLHQMYSGTVKFES</sequence>
<dbReference type="InterPro" id="IPR000330">
    <property type="entry name" value="SNF2_N"/>
</dbReference>
<dbReference type="PANTHER" id="PTHR45766:SF6">
    <property type="entry name" value="SWI_SNF-RELATED MATRIX-ASSOCIATED ACTIN-DEPENDENT REGULATOR OF CHROMATIN SUBFAMILY A-LIKE PROTEIN 1"/>
    <property type="match status" value="1"/>
</dbReference>